<organism evidence="1 2">
    <name type="scientific">Colocasia esculenta</name>
    <name type="common">Wild taro</name>
    <name type="synonym">Arum esculentum</name>
    <dbReference type="NCBI Taxonomy" id="4460"/>
    <lineage>
        <taxon>Eukaryota</taxon>
        <taxon>Viridiplantae</taxon>
        <taxon>Streptophyta</taxon>
        <taxon>Embryophyta</taxon>
        <taxon>Tracheophyta</taxon>
        <taxon>Spermatophyta</taxon>
        <taxon>Magnoliopsida</taxon>
        <taxon>Liliopsida</taxon>
        <taxon>Araceae</taxon>
        <taxon>Aroideae</taxon>
        <taxon>Colocasieae</taxon>
        <taxon>Colocasia</taxon>
    </lineage>
</organism>
<evidence type="ECO:0000313" key="1">
    <source>
        <dbReference type="EMBL" id="MQM03268.1"/>
    </source>
</evidence>
<protein>
    <submittedName>
        <fullName evidence="1">Uncharacterized protein</fullName>
    </submittedName>
</protein>
<comment type="caution">
    <text evidence="1">The sequence shown here is derived from an EMBL/GenBank/DDBJ whole genome shotgun (WGS) entry which is preliminary data.</text>
</comment>
<accession>A0A843W8I5</accession>
<sequence>MSYRIVTTVKSLRFPKKSLRTGRINPVDMSGSGENGEEGISLKIIQNISVKDTKKLRFFLNEGDRGRRSRRIEEVFGIEGCRRANWSGVSER</sequence>
<reference evidence="1" key="1">
    <citation type="submission" date="2017-07" db="EMBL/GenBank/DDBJ databases">
        <title>Taro Niue Genome Assembly and Annotation.</title>
        <authorList>
            <person name="Atibalentja N."/>
            <person name="Keating K."/>
            <person name="Fields C.J."/>
        </authorList>
    </citation>
    <scope>NUCLEOTIDE SEQUENCE</scope>
    <source>
        <strain evidence="1">Niue_2</strain>
        <tissue evidence="1">Leaf</tissue>
    </source>
</reference>
<dbReference type="EMBL" id="NMUH01003002">
    <property type="protein sequence ID" value="MQM03268.1"/>
    <property type="molecule type" value="Genomic_DNA"/>
</dbReference>
<proteinExistence type="predicted"/>
<evidence type="ECO:0000313" key="2">
    <source>
        <dbReference type="Proteomes" id="UP000652761"/>
    </source>
</evidence>
<dbReference type="Proteomes" id="UP000652761">
    <property type="component" value="Unassembled WGS sequence"/>
</dbReference>
<dbReference type="AlphaFoldDB" id="A0A843W8I5"/>
<gene>
    <name evidence="1" type="ORF">Taro_036037</name>
</gene>
<name>A0A843W8I5_COLES</name>
<keyword evidence="2" id="KW-1185">Reference proteome</keyword>